<reference evidence="1" key="1">
    <citation type="journal article" date="2021" name="Nat. Commun.">
        <title>Genetic determinants of endophytism in the Arabidopsis root mycobiome.</title>
        <authorList>
            <person name="Mesny F."/>
            <person name="Miyauchi S."/>
            <person name="Thiergart T."/>
            <person name="Pickel B."/>
            <person name="Atanasova L."/>
            <person name="Karlsson M."/>
            <person name="Huettel B."/>
            <person name="Barry K.W."/>
            <person name="Haridas S."/>
            <person name="Chen C."/>
            <person name="Bauer D."/>
            <person name="Andreopoulos W."/>
            <person name="Pangilinan J."/>
            <person name="LaButti K."/>
            <person name="Riley R."/>
            <person name="Lipzen A."/>
            <person name="Clum A."/>
            <person name="Drula E."/>
            <person name="Henrissat B."/>
            <person name="Kohler A."/>
            <person name="Grigoriev I.V."/>
            <person name="Martin F.M."/>
            <person name="Hacquard S."/>
        </authorList>
    </citation>
    <scope>NUCLEOTIDE SEQUENCE</scope>
    <source>
        <strain evidence="1">MPI-CAGE-AT-0147</strain>
    </source>
</reference>
<name>A0A9P9J3M6_9HYPO</name>
<dbReference type="EMBL" id="JAGMUV010000011">
    <property type="protein sequence ID" value="KAH7140855.1"/>
    <property type="molecule type" value="Genomic_DNA"/>
</dbReference>
<accession>A0A9P9J3M6</accession>
<comment type="caution">
    <text evidence="1">The sequence shown here is derived from an EMBL/GenBank/DDBJ whole genome shotgun (WGS) entry which is preliminary data.</text>
</comment>
<evidence type="ECO:0000313" key="2">
    <source>
        <dbReference type="Proteomes" id="UP000738349"/>
    </source>
</evidence>
<proteinExistence type="predicted"/>
<dbReference type="AlphaFoldDB" id="A0A9P9J3M6"/>
<sequence length="145" mass="16201">MAPPSIEESSESGIVKPSSDRLELLVREHLDTVFKNATKAMRANKTPTTQNATMADYLGEYLVSAAQVWFQLTDEMLNSPEMEQVVLKVHENSKSETRLADLSAIVSLDVNITKLSHIRNLTEKFSRDIHEIWRSDPKNGSVSSG</sequence>
<protein>
    <submittedName>
        <fullName evidence="1">Uncharacterized protein</fullName>
    </submittedName>
</protein>
<evidence type="ECO:0000313" key="1">
    <source>
        <dbReference type="EMBL" id="KAH7140855.1"/>
    </source>
</evidence>
<dbReference type="Proteomes" id="UP000738349">
    <property type="component" value="Unassembled WGS sequence"/>
</dbReference>
<gene>
    <name evidence="1" type="ORF">EDB81DRAFT_799007</name>
</gene>
<keyword evidence="2" id="KW-1185">Reference proteome</keyword>
<dbReference type="OrthoDB" id="4826573at2759"/>
<organism evidence="1 2">
    <name type="scientific">Dactylonectria macrodidyma</name>
    <dbReference type="NCBI Taxonomy" id="307937"/>
    <lineage>
        <taxon>Eukaryota</taxon>
        <taxon>Fungi</taxon>
        <taxon>Dikarya</taxon>
        <taxon>Ascomycota</taxon>
        <taxon>Pezizomycotina</taxon>
        <taxon>Sordariomycetes</taxon>
        <taxon>Hypocreomycetidae</taxon>
        <taxon>Hypocreales</taxon>
        <taxon>Nectriaceae</taxon>
        <taxon>Dactylonectria</taxon>
    </lineage>
</organism>